<sequence length="350" mass="39271">MLLLLAFLVAISSASFSPWNQHQQLLDSHTDFVKSRNFSVGFSLQSSYGAVAVIFENADGELETYTRVCEGGESYRQVMASLSLESSRHIAPPYEDDGKFWADQPRKALRAALKTAGLPASYEVGVLSQVIKQLQSKLETDFGIVISEAVFSSSHLLALYQDDLEDAAYDTGIKYVTPNEQFKPILWETGSAYAGHGRGLCEHWQDERRCREEEDRWPQITVFAVHYSRNALTTSLARVSEAIAVWEPDYRHEENFTLGSDMISGYPTLDNYWADVRETLLLTMTTFPGFPRPEQILVTGDRVDGHFIGFLRDSLNDYLGYIPPILSTEAIEVSAKGAAEFMRRGPAPWS</sequence>
<name>A0A7D8YNX5_9HELO</name>
<dbReference type="EMBL" id="QGMG01000255">
    <property type="protein sequence ID" value="TVY55306.1"/>
    <property type="molecule type" value="Genomic_DNA"/>
</dbReference>
<evidence type="ECO:0000256" key="1">
    <source>
        <dbReference type="SAM" id="SignalP"/>
    </source>
</evidence>
<dbReference type="OrthoDB" id="3643156at2759"/>
<proteinExistence type="predicted"/>
<evidence type="ECO:0000313" key="2">
    <source>
        <dbReference type="EMBL" id="TVY55306.1"/>
    </source>
</evidence>
<comment type="caution">
    <text evidence="2">The sequence shown here is derived from an EMBL/GenBank/DDBJ whole genome shotgun (WGS) entry which is preliminary data.</text>
</comment>
<dbReference type="Proteomes" id="UP000481288">
    <property type="component" value="Unassembled WGS sequence"/>
</dbReference>
<keyword evidence="3" id="KW-1185">Reference proteome</keyword>
<feature type="chain" id="PRO_5028840177" evidence="1">
    <location>
        <begin position="17"/>
        <end position="350"/>
    </location>
</feature>
<dbReference type="AlphaFoldDB" id="A0A7D8YNX5"/>
<protein>
    <submittedName>
        <fullName evidence="2">Uncharacterized protein</fullName>
    </submittedName>
</protein>
<gene>
    <name evidence="2" type="ORF">LCER1_G005989</name>
</gene>
<feature type="signal peptide" evidence="1">
    <location>
        <begin position="1"/>
        <end position="16"/>
    </location>
</feature>
<organism evidence="2 3">
    <name type="scientific">Lachnellula cervina</name>
    <dbReference type="NCBI Taxonomy" id="1316786"/>
    <lineage>
        <taxon>Eukaryota</taxon>
        <taxon>Fungi</taxon>
        <taxon>Dikarya</taxon>
        <taxon>Ascomycota</taxon>
        <taxon>Pezizomycotina</taxon>
        <taxon>Leotiomycetes</taxon>
        <taxon>Helotiales</taxon>
        <taxon>Lachnaceae</taxon>
        <taxon>Lachnellula</taxon>
    </lineage>
</organism>
<reference evidence="2 3" key="1">
    <citation type="submission" date="2018-05" db="EMBL/GenBank/DDBJ databases">
        <title>Whole genome sequencing for identification of molecular markers to develop diagnostic detection tools for the regulated plant pathogen Lachnellula willkommii.</title>
        <authorList>
            <person name="Giroux E."/>
            <person name="Bilodeau G."/>
        </authorList>
    </citation>
    <scope>NUCLEOTIDE SEQUENCE [LARGE SCALE GENOMIC DNA]</scope>
    <source>
        <strain evidence="2 3">CBS 625.97</strain>
    </source>
</reference>
<keyword evidence="1" id="KW-0732">Signal</keyword>
<evidence type="ECO:0000313" key="3">
    <source>
        <dbReference type="Proteomes" id="UP000481288"/>
    </source>
</evidence>
<accession>A0A7D8YNX5</accession>